<dbReference type="Proteomes" id="UP001596023">
    <property type="component" value="Unassembled WGS sequence"/>
</dbReference>
<gene>
    <name evidence="2" type="ORF">ACFO6W_24850</name>
</gene>
<evidence type="ECO:0000256" key="1">
    <source>
        <dbReference type="SAM" id="SignalP"/>
    </source>
</evidence>
<proteinExistence type="predicted"/>
<dbReference type="EMBL" id="JBHSGN010000163">
    <property type="protein sequence ID" value="MFC4676915.1"/>
    <property type="molecule type" value="Genomic_DNA"/>
</dbReference>
<accession>A0ABV9L308</accession>
<name>A0ABV9L308_9BACT</name>
<dbReference type="Gene3D" id="3.60.15.10">
    <property type="entry name" value="Ribonuclease Z/Hydroxyacylglutathione hydrolase-like"/>
    <property type="match status" value="1"/>
</dbReference>
<feature type="chain" id="PRO_5047264407" description="MBL fold metallo-hydrolase" evidence="1">
    <location>
        <begin position="24"/>
        <end position="344"/>
    </location>
</feature>
<comment type="caution">
    <text evidence="2">The sequence shown here is derived from an EMBL/GenBank/DDBJ whole genome shotgun (WGS) entry which is preliminary data.</text>
</comment>
<dbReference type="InterPro" id="IPR036866">
    <property type="entry name" value="RibonucZ/Hydroxyglut_hydro"/>
</dbReference>
<evidence type="ECO:0000313" key="2">
    <source>
        <dbReference type="EMBL" id="MFC4676915.1"/>
    </source>
</evidence>
<dbReference type="PROSITE" id="PS51257">
    <property type="entry name" value="PROKAR_LIPOPROTEIN"/>
    <property type="match status" value="1"/>
</dbReference>
<evidence type="ECO:0000313" key="3">
    <source>
        <dbReference type="Proteomes" id="UP001596023"/>
    </source>
</evidence>
<keyword evidence="1" id="KW-0732">Signal</keyword>
<sequence>MNNKFLYLLILLISIVFFTGCSGDDAPAPEPTPTPSANDAKEVMEKLWGTSSLNHNTKRQEAFDAIQGYADECSSTYFNNYLKSLDAAAENTEKYTPALTCYRAAFDRILEEVKSTQVENGTTVMWNLYNMGYIVKTPKGCFAVDICHRYAEKLEPYLDFLCITHNHADHYNTDLINKMFANNKPVISNYLKNANYQYTTKDDFKLFIIGDFTVTINLTNHNESALKNFVTTFQIDCGSDGGDLILMHVGDSNYKEDQYRIAKPVDIFIARYAPNAKTENNIIGKKVTPKYVILSHILELSHAGVDESRWSFELGLKRASDINCDNTIIPFWGEKLIWKNGKLN</sequence>
<dbReference type="RefSeq" id="WP_380001619.1">
    <property type="nucleotide sequence ID" value="NZ_JBHSGN010000163.1"/>
</dbReference>
<organism evidence="2 3">
    <name type="scientific">Dysgonomonas termitidis</name>
    <dbReference type="NCBI Taxonomy" id="1516126"/>
    <lineage>
        <taxon>Bacteria</taxon>
        <taxon>Pseudomonadati</taxon>
        <taxon>Bacteroidota</taxon>
        <taxon>Bacteroidia</taxon>
        <taxon>Bacteroidales</taxon>
        <taxon>Dysgonomonadaceae</taxon>
        <taxon>Dysgonomonas</taxon>
    </lineage>
</organism>
<protein>
    <recommendedName>
        <fullName evidence="4">MBL fold metallo-hydrolase</fullName>
    </recommendedName>
</protein>
<dbReference type="SUPFAM" id="SSF56281">
    <property type="entry name" value="Metallo-hydrolase/oxidoreductase"/>
    <property type="match status" value="1"/>
</dbReference>
<evidence type="ECO:0008006" key="4">
    <source>
        <dbReference type="Google" id="ProtNLM"/>
    </source>
</evidence>
<keyword evidence="3" id="KW-1185">Reference proteome</keyword>
<feature type="signal peptide" evidence="1">
    <location>
        <begin position="1"/>
        <end position="23"/>
    </location>
</feature>
<reference evidence="3" key="1">
    <citation type="journal article" date="2019" name="Int. J. Syst. Evol. Microbiol.">
        <title>The Global Catalogue of Microorganisms (GCM) 10K type strain sequencing project: providing services to taxonomists for standard genome sequencing and annotation.</title>
        <authorList>
            <consortium name="The Broad Institute Genomics Platform"/>
            <consortium name="The Broad Institute Genome Sequencing Center for Infectious Disease"/>
            <person name="Wu L."/>
            <person name="Ma J."/>
        </authorList>
    </citation>
    <scope>NUCLEOTIDE SEQUENCE [LARGE SCALE GENOMIC DNA]</scope>
    <source>
        <strain evidence="3">CCUG 66188</strain>
    </source>
</reference>